<dbReference type="GO" id="GO:0003677">
    <property type="term" value="F:DNA binding"/>
    <property type="evidence" value="ECO:0007669"/>
    <property type="project" value="UniProtKB-KW"/>
</dbReference>
<proteinExistence type="predicted"/>
<dbReference type="AlphaFoldDB" id="A0A7W4PNY3"/>
<dbReference type="Gene3D" id="1.10.10.10">
    <property type="entry name" value="Winged helix-like DNA-binding domain superfamily/Winged helix DNA-binding domain"/>
    <property type="match status" value="1"/>
</dbReference>
<dbReference type="InterPro" id="IPR001034">
    <property type="entry name" value="DeoR_HTH"/>
</dbReference>
<sequence length="257" mass="27683">MKIAAERRERILKHVEAGMTDADDLAATFEVSLSTIRRDLARLSREGVLVRTYGGGTPVSHAAPEQSLAQRADEQVKQKRAIARMAASLIEDGETIILDAGTTTGALALELKLRVNLRVVTCGLTSLQVLAGQPGIELLSLGGTLRPVSLGFVGPYAELALRRMTADRVFLGCDGIVASRGICESADEQASLKDLMIAQASEIYVLATAEKLGRATSHAWTTIDRPWTLITDAGATPEQLEPFHKLGHVTIMRETKL</sequence>
<evidence type="ECO:0000313" key="6">
    <source>
        <dbReference type="Proteomes" id="UP000578030"/>
    </source>
</evidence>
<dbReference type="PRINTS" id="PR00037">
    <property type="entry name" value="HTHLACR"/>
</dbReference>
<dbReference type="InterPro" id="IPR050313">
    <property type="entry name" value="Carb_Metab_HTH_regulators"/>
</dbReference>
<dbReference type="InterPro" id="IPR037171">
    <property type="entry name" value="NagB/RpiA_transferase-like"/>
</dbReference>
<dbReference type="SMART" id="SM00420">
    <property type="entry name" value="HTH_DEOR"/>
    <property type="match status" value="1"/>
</dbReference>
<evidence type="ECO:0000256" key="3">
    <source>
        <dbReference type="ARBA" id="ARBA00023163"/>
    </source>
</evidence>
<evidence type="ECO:0000313" key="5">
    <source>
        <dbReference type="EMBL" id="MBB2203034.1"/>
    </source>
</evidence>
<reference evidence="5 6" key="1">
    <citation type="submission" date="2020-04" db="EMBL/GenBank/DDBJ databases">
        <title>Description of novel Gluconacetobacter.</title>
        <authorList>
            <person name="Sombolestani A."/>
        </authorList>
    </citation>
    <scope>NUCLEOTIDE SEQUENCE [LARGE SCALE GENOMIC DNA]</scope>
    <source>
        <strain evidence="5 6">LMG 27802</strain>
    </source>
</reference>
<dbReference type="InterPro" id="IPR036390">
    <property type="entry name" value="WH_DNA-bd_sf"/>
</dbReference>
<keyword evidence="1" id="KW-0805">Transcription regulation</keyword>
<dbReference type="PROSITE" id="PS51000">
    <property type="entry name" value="HTH_DEOR_2"/>
    <property type="match status" value="1"/>
</dbReference>
<comment type="caution">
    <text evidence="5">The sequence shown here is derived from an EMBL/GenBank/DDBJ whole genome shotgun (WGS) entry which is preliminary data.</text>
</comment>
<accession>A0A7W4PNY3</accession>
<dbReference type="RefSeq" id="WP_182960980.1">
    <property type="nucleotide sequence ID" value="NZ_JABEQM010000017.1"/>
</dbReference>
<dbReference type="Gene3D" id="3.40.50.1360">
    <property type="match status" value="1"/>
</dbReference>
<evidence type="ECO:0000259" key="4">
    <source>
        <dbReference type="PROSITE" id="PS51000"/>
    </source>
</evidence>
<keyword evidence="6" id="KW-1185">Reference proteome</keyword>
<evidence type="ECO:0000256" key="2">
    <source>
        <dbReference type="ARBA" id="ARBA00023125"/>
    </source>
</evidence>
<dbReference type="Pfam" id="PF00455">
    <property type="entry name" value="DeoRC"/>
    <property type="match status" value="1"/>
</dbReference>
<dbReference type="PANTHER" id="PTHR30363">
    <property type="entry name" value="HTH-TYPE TRANSCRIPTIONAL REGULATOR SRLR-RELATED"/>
    <property type="match status" value="1"/>
</dbReference>
<dbReference type="SUPFAM" id="SSF100950">
    <property type="entry name" value="NagB/RpiA/CoA transferase-like"/>
    <property type="match status" value="1"/>
</dbReference>
<keyword evidence="3" id="KW-0804">Transcription</keyword>
<feature type="domain" description="HTH deoR-type" evidence="4">
    <location>
        <begin position="4"/>
        <end position="58"/>
    </location>
</feature>
<name>A0A7W4PNY3_9PROT</name>
<dbReference type="InterPro" id="IPR036388">
    <property type="entry name" value="WH-like_DNA-bd_sf"/>
</dbReference>
<dbReference type="PANTHER" id="PTHR30363:SF44">
    <property type="entry name" value="AGA OPERON TRANSCRIPTIONAL REPRESSOR-RELATED"/>
    <property type="match status" value="1"/>
</dbReference>
<dbReference type="InterPro" id="IPR018356">
    <property type="entry name" value="Tscrpt_reg_HTH_DeoR_CS"/>
</dbReference>
<gene>
    <name evidence="5" type="ORF">HLH28_15895</name>
</gene>
<dbReference type="InterPro" id="IPR014036">
    <property type="entry name" value="DeoR-like_C"/>
</dbReference>
<dbReference type="SMART" id="SM01134">
    <property type="entry name" value="DeoRC"/>
    <property type="match status" value="1"/>
</dbReference>
<dbReference type="Proteomes" id="UP000578030">
    <property type="component" value="Unassembled WGS sequence"/>
</dbReference>
<organism evidence="5 6">
    <name type="scientific">Gluconacetobacter tumulisoli</name>
    <dbReference type="NCBI Taxonomy" id="1286189"/>
    <lineage>
        <taxon>Bacteria</taxon>
        <taxon>Pseudomonadati</taxon>
        <taxon>Pseudomonadota</taxon>
        <taxon>Alphaproteobacteria</taxon>
        <taxon>Acetobacterales</taxon>
        <taxon>Acetobacteraceae</taxon>
        <taxon>Gluconacetobacter</taxon>
    </lineage>
</organism>
<keyword evidence="2" id="KW-0238">DNA-binding</keyword>
<evidence type="ECO:0000256" key="1">
    <source>
        <dbReference type="ARBA" id="ARBA00023015"/>
    </source>
</evidence>
<dbReference type="EMBL" id="JABEQM010000017">
    <property type="protein sequence ID" value="MBB2203034.1"/>
    <property type="molecule type" value="Genomic_DNA"/>
</dbReference>
<dbReference type="SUPFAM" id="SSF46785">
    <property type="entry name" value="Winged helix' DNA-binding domain"/>
    <property type="match status" value="1"/>
</dbReference>
<protein>
    <submittedName>
        <fullName evidence="5">DeoR/GlpR transcriptional regulator</fullName>
    </submittedName>
</protein>
<dbReference type="GO" id="GO:0003700">
    <property type="term" value="F:DNA-binding transcription factor activity"/>
    <property type="evidence" value="ECO:0007669"/>
    <property type="project" value="InterPro"/>
</dbReference>
<dbReference type="PROSITE" id="PS00894">
    <property type="entry name" value="HTH_DEOR_1"/>
    <property type="match status" value="1"/>
</dbReference>
<dbReference type="Pfam" id="PF08220">
    <property type="entry name" value="HTH_DeoR"/>
    <property type="match status" value="1"/>
</dbReference>